<evidence type="ECO:0000256" key="1">
    <source>
        <dbReference type="ARBA" id="ARBA00001971"/>
    </source>
</evidence>
<comment type="similarity">
    <text evidence="2">Belongs to the truncated hemoglobin family. Group I subfamily.</text>
</comment>
<dbReference type="PROSITE" id="PS01213">
    <property type="entry name" value="GLOBIN_FAM_2"/>
    <property type="match status" value="1"/>
</dbReference>
<dbReference type="GO" id="GO:0015671">
    <property type="term" value="P:oxygen transport"/>
    <property type="evidence" value="ECO:0007669"/>
    <property type="project" value="InterPro"/>
</dbReference>
<dbReference type="InterPro" id="IPR009050">
    <property type="entry name" value="Globin-like_sf"/>
</dbReference>
<evidence type="ECO:0000256" key="7">
    <source>
        <dbReference type="SAM" id="MobiDB-lite"/>
    </source>
</evidence>
<dbReference type="InterPro" id="IPR019795">
    <property type="entry name" value="Globin_bac-like_CS"/>
</dbReference>
<evidence type="ECO:0000256" key="6">
    <source>
        <dbReference type="ARBA" id="ARBA00023004"/>
    </source>
</evidence>
<feature type="region of interest" description="Disordered" evidence="7">
    <location>
        <begin position="640"/>
        <end position="662"/>
    </location>
</feature>
<comment type="cofactor">
    <cofactor evidence="1">
        <name>heme</name>
        <dbReference type="ChEBI" id="CHEBI:30413"/>
    </cofactor>
</comment>
<evidence type="ECO:0000256" key="5">
    <source>
        <dbReference type="ARBA" id="ARBA00022723"/>
    </source>
</evidence>
<feature type="region of interest" description="Disordered" evidence="7">
    <location>
        <begin position="301"/>
        <end position="413"/>
    </location>
</feature>
<accession>A0A7S0S7R2</accession>
<feature type="compositionally biased region" description="Low complexity" evidence="7">
    <location>
        <begin position="183"/>
        <end position="196"/>
    </location>
</feature>
<feature type="region of interest" description="Disordered" evidence="7">
    <location>
        <begin position="471"/>
        <end position="500"/>
    </location>
</feature>
<name>A0A7S0S7R2_9CHLO</name>
<dbReference type="CDD" id="cd00454">
    <property type="entry name" value="TrHb1_N"/>
    <property type="match status" value="2"/>
</dbReference>
<feature type="region of interest" description="Disordered" evidence="7">
    <location>
        <begin position="428"/>
        <end position="454"/>
    </location>
</feature>
<evidence type="ECO:0000256" key="2">
    <source>
        <dbReference type="ARBA" id="ARBA00009660"/>
    </source>
</evidence>
<dbReference type="GO" id="GO:0020037">
    <property type="term" value="F:heme binding"/>
    <property type="evidence" value="ECO:0007669"/>
    <property type="project" value="InterPro"/>
</dbReference>
<protein>
    <recommendedName>
        <fullName evidence="9">Globin</fullName>
    </recommendedName>
</protein>
<sequence length="893" mass="92474">MPAGNGLWDGQEQTLLSRLGGFTVLTRVVDDFYARLLSDEQLSPFFQGHSLERLHEKQVKFCSFAFGGSSQYFGRDIAYTHRDMIMNKGLNLTHFDRLIKHFGDACEACGLPADCAAEAKMILGATRPIFDPKRYKKAIPNAEEQNRELRATLAAMKAPSSSSSDPASAGQLQALPGVGAAAAGGASTSAAPAPAACPHRLQSPDLPGTGASGSSEGCPARGQLGFASEGGHAGASRKKPALKLSQLAKVLAPALQQQAAKQSSPTAVPATSSGIVPLPASAAGKSLTRRDKLNMLLSLLKPEDGAGGSSAPADGSKSPGITVRRHQPQAGGRASALQSMVARKGAGDDSSDDGDSYLPDSEDSIPQSDSSSAHGGRAGLWPLNRRSKGPPNGGQQSSGDSPATVGPSPPSATARLSTVLEQVHEEHLSAVTHSSDSQSLKGRGSTSAALQPAMGPGSQVLVAHLLAKEPEAADTQAPPPLPPPAVRAASQPASDGSGLTKPVLDRFAALQAEQRSHTTPQLVIDDEPLVAGAKLQGSSNPGGGVPRARALLGGQPEPDAYAQFELSEGASPRCPFAKLADAMHSAGGRRRSGMVTDPEHIGAPSVGARTLLNTMRLSMLSSGADILSVPGFAAAMNTRSTQASRRASGTNTGSLNTRMNSSDFGTTADDVAMAAAAELRATVIGHERYPDTADMFDGGSRLRRAATSGLEGSADHANGPSMGSYGAAGYSHTSSFADGATKSLYDKLGSTEAIQRCVSVFVSKLMGDAALAPFFQGVDFQHLSHKQAVFFAFIFGGASEYQGKDIAAAHGGLVRKGLTLDHFDRFASHFVDALIECGVASHHIDEATMVLLTMRHLFDPASILELEAAAHDEAAQRAAAAELLHDQEQEPGQ</sequence>
<dbReference type="AlphaFoldDB" id="A0A7S0S7R2"/>
<proteinExistence type="inferred from homology"/>
<evidence type="ECO:0000256" key="4">
    <source>
        <dbReference type="ARBA" id="ARBA00022617"/>
    </source>
</evidence>
<dbReference type="InterPro" id="IPR001486">
    <property type="entry name" value="Hemoglobin_trunc"/>
</dbReference>
<dbReference type="Gene3D" id="1.10.490.10">
    <property type="entry name" value="Globins"/>
    <property type="match status" value="2"/>
</dbReference>
<dbReference type="Pfam" id="PF01152">
    <property type="entry name" value="Bac_globin"/>
    <property type="match status" value="2"/>
</dbReference>
<dbReference type="SUPFAM" id="SSF46458">
    <property type="entry name" value="Globin-like"/>
    <property type="match status" value="2"/>
</dbReference>
<keyword evidence="6" id="KW-0408">Iron</keyword>
<keyword evidence="5" id="KW-0479">Metal-binding</keyword>
<dbReference type="EMBL" id="HBFB01037844">
    <property type="protein sequence ID" value="CAD8697087.1"/>
    <property type="molecule type" value="Transcribed_RNA"/>
</dbReference>
<feature type="compositionally biased region" description="Acidic residues" evidence="7">
    <location>
        <begin position="349"/>
        <end position="363"/>
    </location>
</feature>
<keyword evidence="3" id="KW-0813">Transport</keyword>
<dbReference type="InterPro" id="IPR012292">
    <property type="entry name" value="Globin/Proto"/>
</dbReference>
<evidence type="ECO:0008006" key="9">
    <source>
        <dbReference type="Google" id="ProtNLM"/>
    </source>
</evidence>
<organism evidence="8">
    <name type="scientific">Chlamydomonas leiostraca</name>
    <dbReference type="NCBI Taxonomy" id="1034604"/>
    <lineage>
        <taxon>Eukaryota</taxon>
        <taxon>Viridiplantae</taxon>
        <taxon>Chlorophyta</taxon>
        <taxon>core chlorophytes</taxon>
        <taxon>Chlorophyceae</taxon>
        <taxon>CS clade</taxon>
        <taxon>Chlamydomonadales</taxon>
        <taxon>Chlamydomonadaceae</taxon>
        <taxon>Chlamydomonas</taxon>
    </lineage>
</organism>
<dbReference type="GO" id="GO:0046872">
    <property type="term" value="F:metal ion binding"/>
    <property type="evidence" value="ECO:0007669"/>
    <property type="project" value="UniProtKB-KW"/>
</dbReference>
<reference evidence="8" key="1">
    <citation type="submission" date="2021-01" db="EMBL/GenBank/DDBJ databases">
        <authorList>
            <person name="Corre E."/>
            <person name="Pelletier E."/>
            <person name="Niang G."/>
            <person name="Scheremetjew M."/>
            <person name="Finn R."/>
            <person name="Kale V."/>
            <person name="Holt S."/>
            <person name="Cochrane G."/>
            <person name="Meng A."/>
            <person name="Brown T."/>
            <person name="Cohen L."/>
        </authorList>
    </citation>
    <scope>NUCLEOTIDE SEQUENCE</scope>
    <source>
        <strain evidence="8">SAG 11-49</strain>
    </source>
</reference>
<evidence type="ECO:0000313" key="8">
    <source>
        <dbReference type="EMBL" id="CAD8697087.1"/>
    </source>
</evidence>
<evidence type="ECO:0000256" key="3">
    <source>
        <dbReference type="ARBA" id="ARBA00022448"/>
    </source>
</evidence>
<keyword evidence="4" id="KW-0349">Heme</keyword>
<dbReference type="GO" id="GO:0019825">
    <property type="term" value="F:oxygen binding"/>
    <property type="evidence" value="ECO:0007669"/>
    <property type="project" value="InterPro"/>
</dbReference>
<gene>
    <name evidence="8" type="ORF">CLEI1391_LOCUS21274</name>
</gene>
<feature type="compositionally biased region" description="Low complexity" evidence="7">
    <location>
        <begin position="309"/>
        <end position="320"/>
    </location>
</feature>
<feature type="compositionally biased region" description="Polar residues" evidence="7">
    <location>
        <begin position="431"/>
        <end position="449"/>
    </location>
</feature>
<feature type="region of interest" description="Disordered" evidence="7">
    <location>
        <begin position="183"/>
        <end position="240"/>
    </location>
</feature>